<dbReference type="InterPro" id="IPR014284">
    <property type="entry name" value="RNA_pol_sigma-70_dom"/>
</dbReference>
<dbReference type="PANTHER" id="PTHR30173:SF36">
    <property type="entry name" value="ECF RNA POLYMERASE SIGMA FACTOR SIGJ"/>
    <property type="match status" value="1"/>
</dbReference>
<gene>
    <name evidence="3" type="ORF">C7R54_06325</name>
</gene>
<dbReference type="AlphaFoldDB" id="A0A4Q1HQF9"/>
<feature type="domain" description="RNA polymerase sigma-70 region 2" evidence="1">
    <location>
        <begin position="15"/>
        <end position="78"/>
    </location>
</feature>
<dbReference type="InterPro" id="IPR036388">
    <property type="entry name" value="WH-like_DNA-bd_sf"/>
</dbReference>
<dbReference type="GO" id="GO:0006352">
    <property type="term" value="P:DNA-templated transcription initiation"/>
    <property type="evidence" value="ECO:0007669"/>
    <property type="project" value="InterPro"/>
</dbReference>
<protein>
    <submittedName>
        <fullName evidence="3">RNA polymerase sigma factor</fullName>
    </submittedName>
</protein>
<dbReference type="InterPro" id="IPR007627">
    <property type="entry name" value="RNA_pol_sigma70_r2"/>
</dbReference>
<proteinExistence type="predicted"/>
<dbReference type="EMBL" id="PYAL01000001">
    <property type="protein sequence ID" value="RXN93308.1"/>
    <property type="molecule type" value="Genomic_DNA"/>
</dbReference>
<name>A0A4Q1HQF9_9BURK</name>
<accession>A0A4Q1HQF9</accession>
<dbReference type="RefSeq" id="WP_129149263.1">
    <property type="nucleotide sequence ID" value="NZ_JBHSDO010000006.1"/>
</dbReference>
<feature type="domain" description="RNA polymerase sigma factor 70 region 4 type 2" evidence="2">
    <location>
        <begin position="113"/>
        <end position="163"/>
    </location>
</feature>
<keyword evidence="4" id="KW-1185">Reference proteome</keyword>
<evidence type="ECO:0000313" key="3">
    <source>
        <dbReference type="EMBL" id="RXN93308.1"/>
    </source>
</evidence>
<dbReference type="InterPro" id="IPR013324">
    <property type="entry name" value="RNA_pol_sigma_r3/r4-like"/>
</dbReference>
<evidence type="ECO:0000313" key="4">
    <source>
        <dbReference type="Proteomes" id="UP000290849"/>
    </source>
</evidence>
<dbReference type="PANTHER" id="PTHR30173">
    <property type="entry name" value="SIGMA 19 FACTOR"/>
    <property type="match status" value="1"/>
</dbReference>
<dbReference type="Proteomes" id="UP000290849">
    <property type="component" value="Unassembled WGS sequence"/>
</dbReference>
<comment type="caution">
    <text evidence="3">The sequence shown here is derived from an EMBL/GenBank/DDBJ whole genome shotgun (WGS) entry which is preliminary data.</text>
</comment>
<dbReference type="Pfam" id="PF04542">
    <property type="entry name" value="Sigma70_r2"/>
    <property type="match status" value="1"/>
</dbReference>
<reference evidence="3 4" key="1">
    <citation type="journal article" date="2017" name="Int. J. Syst. Evol. Microbiol.">
        <title>Achromobacter aloeverae sp. nov., isolated from the root of Aloe vera (L.) Burm.f.</title>
        <authorList>
            <person name="Kuncharoen N."/>
            <person name="Muramatsu Y."/>
            <person name="Shibata C."/>
            <person name="Kamakura Y."/>
            <person name="Nakagawa Y."/>
            <person name="Tanasupawat S."/>
        </authorList>
    </citation>
    <scope>NUCLEOTIDE SEQUENCE [LARGE SCALE GENOMIC DNA]</scope>
    <source>
        <strain evidence="3 4">AVA-1</strain>
    </source>
</reference>
<dbReference type="GO" id="GO:0003677">
    <property type="term" value="F:DNA binding"/>
    <property type="evidence" value="ECO:0007669"/>
    <property type="project" value="InterPro"/>
</dbReference>
<dbReference type="InterPro" id="IPR013249">
    <property type="entry name" value="RNA_pol_sigma70_r4_t2"/>
</dbReference>
<dbReference type="Gene3D" id="1.10.10.10">
    <property type="entry name" value="Winged helix-like DNA-binding domain superfamily/Winged helix DNA-binding domain"/>
    <property type="match status" value="1"/>
</dbReference>
<organism evidence="3 4">
    <name type="scientific">Achromobacter aloeverae</name>
    <dbReference type="NCBI Taxonomy" id="1750518"/>
    <lineage>
        <taxon>Bacteria</taxon>
        <taxon>Pseudomonadati</taxon>
        <taxon>Pseudomonadota</taxon>
        <taxon>Betaproteobacteria</taxon>
        <taxon>Burkholderiales</taxon>
        <taxon>Alcaligenaceae</taxon>
        <taxon>Achromobacter</taxon>
    </lineage>
</organism>
<evidence type="ECO:0000259" key="1">
    <source>
        <dbReference type="Pfam" id="PF04542"/>
    </source>
</evidence>
<dbReference type="SUPFAM" id="SSF88659">
    <property type="entry name" value="Sigma3 and sigma4 domains of RNA polymerase sigma factors"/>
    <property type="match status" value="1"/>
</dbReference>
<dbReference type="InterPro" id="IPR052704">
    <property type="entry name" value="ECF_Sigma-70_Domain"/>
</dbReference>
<dbReference type="Pfam" id="PF08281">
    <property type="entry name" value="Sigma70_r4_2"/>
    <property type="match status" value="1"/>
</dbReference>
<dbReference type="SUPFAM" id="SSF88946">
    <property type="entry name" value="Sigma2 domain of RNA polymerase sigma factors"/>
    <property type="match status" value="1"/>
</dbReference>
<dbReference type="NCBIfam" id="TIGR02937">
    <property type="entry name" value="sigma70-ECF"/>
    <property type="match status" value="1"/>
</dbReference>
<dbReference type="Gene3D" id="1.10.1740.10">
    <property type="match status" value="1"/>
</dbReference>
<dbReference type="InterPro" id="IPR013325">
    <property type="entry name" value="RNA_pol_sigma_r2"/>
</dbReference>
<sequence>MTAPSPLHPLAEDAALRRRLIALARRWLPQADEAEDLVHDVYLRTAAGGLPATASGREAWLVTVLRHLCIDYRRRQERYLAILAQAGDDAVHTLQDDQPPQQADQAERVDAALAHLSRTLAPGDAAALLLYEMFEFSHAELAALAGRSEEASRQHLHRLLRRLRAAPPLHRRRDPDAAAADPDEDAVYLYALCRQALAQRDPGGLIAVLRASTPQAMAALANALPAARADAGEPTPGLSRVTPPWMPCVPA</sequence>
<dbReference type="GO" id="GO:0016987">
    <property type="term" value="F:sigma factor activity"/>
    <property type="evidence" value="ECO:0007669"/>
    <property type="project" value="InterPro"/>
</dbReference>
<evidence type="ECO:0000259" key="2">
    <source>
        <dbReference type="Pfam" id="PF08281"/>
    </source>
</evidence>
<dbReference type="OrthoDB" id="9783733at2"/>